<gene>
    <name evidence="2" type="ORF">EKN06_11835</name>
</gene>
<keyword evidence="3" id="KW-1185">Reference proteome</keyword>
<dbReference type="Gene3D" id="2.40.10.220">
    <property type="entry name" value="predicted glycosyltransferase like domains"/>
    <property type="match status" value="1"/>
</dbReference>
<accession>A0A437GWB9</accession>
<evidence type="ECO:0000259" key="1">
    <source>
        <dbReference type="Pfam" id="PF07238"/>
    </source>
</evidence>
<feature type="domain" description="PilZ" evidence="1">
    <location>
        <begin position="27"/>
        <end position="89"/>
    </location>
</feature>
<dbReference type="Pfam" id="PF07238">
    <property type="entry name" value="PilZ"/>
    <property type="match status" value="2"/>
</dbReference>
<feature type="domain" description="PilZ" evidence="1">
    <location>
        <begin position="106"/>
        <end position="198"/>
    </location>
</feature>
<dbReference type="AlphaFoldDB" id="A0A437GWB9"/>
<proteinExistence type="predicted"/>
<dbReference type="InterPro" id="IPR009875">
    <property type="entry name" value="PilZ_domain"/>
</dbReference>
<reference evidence="2 3" key="1">
    <citation type="submission" date="2018-12" db="EMBL/GenBank/DDBJ databases">
        <title>Croceicoccus ponticola sp. nov., a lipolytic bacterium isolated from seawater.</title>
        <authorList>
            <person name="Yoon J.-H."/>
        </authorList>
    </citation>
    <scope>NUCLEOTIDE SEQUENCE [LARGE SCALE GENOMIC DNA]</scope>
    <source>
        <strain evidence="2 3">GM-16</strain>
    </source>
</reference>
<sequence length="225" mass="25085">MFHDRAFAVGVRSRDHRVDIRTDTVFAACLVEVDDHLVSGLLRNVSQNGAQIEIDADLEIGSKIVYDDGLQGAVEAAIIWKHENCYGVRNSQTIGILSEYYFERANAYRGIRIPISFSTSTSVEGESEGENINGKINNISLSGAQVECEGEVNFEAGRPCELKIRNLLAIDVYVRWSSGKMFGVKFSRNISINELVHLIDNWNEGHINSTVKAKNWGCIPFPYVT</sequence>
<dbReference type="EMBL" id="RXOL01000005">
    <property type="protein sequence ID" value="RVQ66031.1"/>
    <property type="molecule type" value="Genomic_DNA"/>
</dbReference>
<dbReference type="GO" id="GO:0035438">
    <property type="term" value="F:cyclic-di-GMP binding"/>
    <property type="evidence" value="ECO:0007669"/>
    <property type="project" value="InterPro"/>
</dbReference>
<dbReference type="OrthoDB" id="7407798at2"/>
<evidence type="ECO:0000313" key="2">
    <source>
        <dbReference type="EMBL" id="RVQ66031.1"/>
    </source>
</evidence>
<dbReference type="Proteomes" id="UP000283003">
    <property type="component" value="Unassembled WGS sequence"/>
</dbReference>
<name>A0A437GWB9_9SPHN</name>
<evidence type="ECO:0000313" key="3">
    <source>
        <dbReference type="Proteomes" id="UP000283003"/>
    </source>
</evidence>
<protein>
    <submittedName>
        <fullName evidence="2">PilZ domain-containing protein</fullName>
    </submittedName>
</protein>
<organism evidence="2 3">
    <name type="scientific">Croceicoccus ponticola</name>
    <dbReference type="NCBI Taxonomy" id="2217664"/>
    <lineage>
        <taxon>Bacteria</taxon>
        <taxon>Pseudomonadati</taxon>
        <taxon>Pseudomonadota</taxon>
        <taxon>Alphaproteobacteria</taxon>
        <taxon>Sphingomonadales</taxon>
        <taxon>Erythrobacteraceae</taxon>
        <taxon>Croceicoccus</taxon>
    </lineage>
</organism>
<comment type="caution">
    <text evidence="2">The sequence shown here is derived from an EMBL/GenBank/DDBJ whole genome shotgun (WGS) entry which is preliminary data.</text>
</comment>
<dbReference type="SUPFAM" id="SSF141371">
    <property type="entry name" value="PilZ domain-like"/>
    <property type="match status" value="2"/>
</dbReference>